<dbReference type="RefSeq" id="XP_004357173.1">
    <property type="nucleotide sequence ID" value="XM_004357117.1"/>
</dbReference>
<dbReference type="GO" id="GO:0006351">
    <property type="term" value="P:DNA-templated transcription"/>
    <property type="evidence" value="ECO:0007669"/>
    <property type="project" value="InterPro"/>
</dbReference>
<protein>
    <submittedName>
        <fullName evidence="7">RNA polymerase</fullName>
    </submittedName>
</protein>
<feature type="compositionally biased region" description="Low complexity" evidence="6">
    <location>
        <begin position="26"/>
        <end position="51"/>
    </location>
</feature>
<dbReference type="VEuPathDB" id="AmoebaDB:ACA1_110300"/>
<evidence type="ECO:0000313" key="7">
    <source>
        <dbReference type="EMBL" id="ELR25018.1"/>
    </source>
</evidence>
<accession>L8HK16</accession>
<dbReference type="Proteomes" id="UP000011083">
    <property type="component" value="Unassembled WGS sequence"/>
</dbReference>
<organism evidence="7 8">
    <name type="scientific">Acanthamoeba castellanii (strain ATCC 30010 / Neff)</name>
    <dbReference type="NCBI Taxonomy" id="1257118"/>
    <lineage>
        <taxon>Eukaryota</taxon>
        <taxon>Amoebozoa</taxon>
        <taxon>Discosea</taxon>
        <taxon>Longamoebia</taxon>
        <taxon>Centramoebida</taxon>
        <taxon>Acanthamoebidae</taxon>
        <taxon>Acanthamoeba</taxon>
    </lineage>
</organism>
<evidence type="ECO:0000256" key="1">
    <source>
        <dbReference type="ARBA" id="ARBA00004604"/>
    </source>
</evidence>
<dbReference type="STRING" id="1257118.L8HK16"/>
<keyword evidence="4" id="KW-0804">Transcription</keyword>
<dbReference type="KEGG" id="acan:ACA1_110300"/>
<comment type="similarity">
    <text evidence="2">Belongs to the eukaryotic RPA49/POLR1E RNA polymerase subunit family.</text>
</comment>
<keyword evidence="3" id="KW-0240">DNA-directed RNA polymerase</keyword>
<dbReference type="OrthoDB" id="532500at2759"/>
<keyword evidence="5" id="KW-0539">Nucleus</keyword>
<evidence type="ECO:0000256" key="4">
    <source>
        <dbReference type="ARBA" id="ARBA00023163"/>
    </source>
</evidence>
<dbReference type="OMA" id="LESKKCQ"/>
<gene>
    <name evidence="7" type="ORF">ACA1_110300</name>
</gene>
<reference evidence="7 8" key="1">
    <citation type="journal article" date="2013" name="Genome Biol.">
        <title>Genome of Acanthamoeba castellanii highlights extensive lateral gene transfer and early evolution of tyrosine kinase signaling.</title>
        <authorList>
            <person name="Clarke M."/>
            <person name="Lohan A.J."/>
            <person name="Liu B."/>
            <person name="Lagkouvardos I."/>
            <person name="Roy S."/>
            <person name="Zafar N."/>
            <person name="Bertelli C."/>
            <person name="Schilde C."/>
            <person name="Kianianmomeni A."/>
            <person name="Burglin T.R."/>
            <person name="Frech C."/>
            <person name="Turcotte B."/>
            <person name="Kopec K.O."/>
            <person name="Synnott J.M."/>
            <person name="Choo C."/>
            <person name="Paponov I."/>
            <person name="Finkler A."/>
            <person name="Soon Heng Tan C."/>
            <person name="Hutchins A.P."/>
            <person name="Weinmeier T."/>
            <person name="Rattei T."/>
            <person name="Chu J.S."/>
            <person name="Gimenez G."/>
            <person name="Irimia M."/>
            <person name="Rigden D.J."/>
            <person name="Fitzpatrick D.A."/>
            <person name="Lorenzo-Morales J."/>
            <person name="Bateman A."/>
            <person name="Chiu C.H."/>
            <person name="Tang P."/>
            <person name="Hegemann P."/>
            <person name="Fromm H."/>
            <person name="Raoult D."/>
            <person name="Greub G."/>
            <person name="Miranda-Saavedra D."/>
            <person name="Chen N."/>
            <person name="Nash P."/>
            <person name="Ginger M.L."/>
            <person name="Horn M."/>
            <person name="Schaap P."/>
            <person name="Caler L."/>
            <person name="Loftus B."/>
        </authorList>
    </citation>
    <scope>NUCLEOTIDE SEQUENCE [LARGE SCALE GENOMIC DNA]</scope>
    <source>
        <strain evidence="7 8">Neff</strain>
    </source>
</reference>
<feature type="compositionally biased region" description="Basic and acidic residues" evidence="6">
    <location>
        <begin position="79"/>
        <end position="99"/>
    </location>
</feature>
<dbReference type="InterPro" id="IPR009668">
    <property type="entry name" value="RNA_pol-assoc_fac_A49-like"/>
</dbReference>
<sequence>MADTAAVAKPMAAPTPDKKKKKRKSTSSTSDTPTKSASNGASSSASPSSGKISKKEKKAESSNKDVMELEEPASKPKRKFDEQTKPTGKGKEKAHKSGNDEASLATDRRKRQRLSITSEKNRPAVAPSLACFPNAPPPLASLHNKEGGIAFGMWENKGITRTKKMLVAETDKMLYLGQPVVRNPSKYYIMAVDRTTNKATMVPIANFYHMQQQIKGYTPTLPTDAEDDERSFGDQRRSLIERFGSKKKRSQVHSTLANKIVTGSVSHADDIMTSLDEKAAQKATSDGQINTEVCPPRLVRWLAVSRAAAPQRFTDTVSEIYPLGDVIPFDFLGQIDPKPLIQAAKDPAQFSATAKKTLSTVGRYGSYIAERVKGLRDLLPGELERQGRLLSLIGALLKLRSFIKDKRGAFMLGDAKDAVHGVLPEEVVRHFLPLFADGEGRRFRASTLGMTRMTTYIVILLLHASEFRLDVATLSTALELESKKCQQYLISIGCRSGFSKKAGAGASKADEEDAEAAAAAGRGLRVFTLRAPLRLPDKTRIRGKAK</sequence>
<evidence type="ECO:0000256" key="2">
    <source>
        <dbReference type="ARBA" id="ARBA00009430"/>
    </source>
</evidence>
<evidence type="ECO:0000313" key="8">
    <source>
        <dbReference type="Proteomes" id="UP000011083"/>
    </source>
</evidence>
<dbReference type="EMBL" id="KB007806">
    <property type="protein sequence ID" value="ELR25018.1"/>
    <property type="molecule type" value="Genomic_DNA"/>
</dbReference>
<evidence type="ECO:0000256" key="5">
    <source>
        <dbReference type="ARBA" id="ARBA00023242"/>
    </source>
</evidence>
<feature type="region of interest" description="Disordered" evidence="6">
    <location>
        <begin position="1"/>
        <end position="129"/>
    </location>
</feature>
<name>L8HK16_ACACF</name>
<dbReference type="GeneID" id="14926057"/>
<dbReference type="GO" id="GO:0003677">
    <property type="term" value="F:DNA binding"/>
    <property type="evidence" value="ECO:0007669"/>
    <property type="project" value="InterPro"/>
</dbReference>
<dbReference type="GO" id="GO:0000428">
    <property type="term" value="C:DNA-directed RNA polymerase complex"/>
    <property type="evidence" value="ECO:0007669"/>
    <property type="project" value="UniProtKB-KW"/>
</dbReference>
<dbReference type="AlphaFoldDB" id="L8HK16"/>
<keyword evidence="8" id="KW-1185">Reference proteome</keyword>
<dbReference type="PANTHER" id="PTHR14440">
    <property type="entry name" value="DNA-DIRECTED RNA POLYMERASE I SUBUNIT RPA49"/>
    <property type="match status" value="1"/>
</dbReference>
<evidence type="ECO:0000256" key="3">
    <source>
        <dbReference type="ARBA" id="ARBA00022478"/>
    </source>
</evidence>
<feature type="compositionally biased region" description="Basic and acidic residues" evidence="6">
    <location>
        <begin position="57"/>
        <end position="67"/>
    </location>
</feature>
<dbReference type="GO" id="GO:0005730">
    <property type="term" value="C:nucleolus"/>
    <property type="evidence" value="ECO:0007669"/>
    <property type="project" value="UniProtKB-SubCell"/>
</dbReference>
<comment type="subcellular location">
    <subcellularLocation>
        <location evidence="1">Nucleus</location>
        <location evidence="1">Nucleolus</location>
    </subcellularLocation>
</comment>
<evidence type="ECO:0000256" key="6">
    <source>
        <dbReference type="SAM" id="MobiDB-lite"/>
    </source>
</evidence>
<dbReference type="Pfam" id="PF06870">
    <property type="entry name" value="RNA_pol_I_A49"/>
    <property type="match status" value="1"/>
</dbReference>
<proteinExistence type="inferred from homology"/>